<feature type="region of interest" description="Disordered" evidence="8">
    <location>
        <begin position="92"/>
        <end position="123"/>
    </location>
</feature>
<feature type="domain" description="DEAD-box RNA helicase Q" evidence="11">
    <location>
        <begin position="192"/>
        <end position="220"/>
    </location>
</feature>
<dbReference type="InterPro" id="IPR014001">
    <property type="entry name" value="Helicase_ATP-bd"/>
</dbReference>
<evidence type="ECO:0000313" key="13">
    <source>
        <dbReference type="Proteomes" id="UP000294530"/>
    </source>
</evidence>
<keyword evidence="4 7" id="KW-0347">Helicase</keyword>
<evidence type="ECO:0000256" key="7">
    <source>
        <dbReference type="RuleBase" id="RU000492"/>
    </source>
</evidence>
<evidence type="ECO:0000256" key="4">
    <source>
        <dbReference type="ARBA" id="ARBA00022806"/>
    </source>
</evidence>
<dbReference type="SUPFAM" id="SSF52540">
    <property type="entry name" value="P-loop containing nucleoside triphosphate hydrolases"/>
    <property type="match status" value="1"/>
</dbReference>
<dbReference type="GeneID" id="94353104"/>
<proteinExistence type="inferred from homology"/>
<dbReference type="GO" id="GO:0003724">
    <property type="term" value="F:RNA helicase activity"/>
    <property type="evidence" value="ECO:0007669"/>
    <property type="project" value="UniProtKB-EC"/>
</dbReference>
<dbReference type="Proteomes" id="UP000294530">
    <property type="component" value="Unassembled WGS sequence"/>
</dbReference>
<keyword evidence="2 7" id="KW-0547">Nucleotide-binding</keyword>
<dbReference type="EMBL" id="SHOA02000014">
    <property type="protein sequence ID" value="TDH67434.1"/>
    <property type="molecule type" value="Genomic_DNA"/>
</dbReference>
<dbReference type="Pfam" id="PF00271">
    <property type="entry name" value="Helicase_C"/>
    <property type="match status" value="1"/>
</dbReference>
<organism evidence="12 13">
    <name type="scientific">Bremia lactucae</name>
    <name type="common">Lettuce downy mildew</name>
    <dbReference type="NCBI Taxonomy" id="4779"/>
    <lineage>
        <taxon>Eukaryota</taxon>
        <taxon>Sar</taxon>
        <taxon>Stramenopiles</taxon>
        <taxon>Oomycota</taxon>
        <taxon>Peronosporomycetes</taxon>
        <taxon>Peronosporales</taxon>
        <taxon>Peronosporaceae</taxon>
        <taxon>Bremia</taxon>
    </lineage>
</organism>
<evidence type="ECO:0000256" key="2">
    <source>
        <dbReference type="ARBA" id="ARBA00022741"/>
    </source>
</evidence>
<dbReference type="PROSITE" id="PS51195">
    <property type="entry name" value="Q_MOTIF"/>
    <property type="match status" value="1"/>
</dbReference>
<dbReference type="PROSITE" id="PS51192">
    <property type="entry name" value="HELICASE_ATP_BIND_1"/>
    <property type="match status" value="1"/>
</dbReference>
<dbReference type="GO" id="GO:0003676">
    <property type="term" value="F:nucleic acid binding"/>
    <property type="evidence" value="ECO:0007669"/>
    <property type="project" value="InterPro"/>
</dbReference>
<comment type="caution">
    <text evidence="12">The sequence shown here is derived from an EMBL/GenBank/DDBJ whole genome shotgun (WGS) entry which is preliminary data.</text>
</comment>
<dbReference type="InterPro" id="IPR027417">
    <property type="entry name" value="P-loop_NTPase"/>
</dbReference>
<dbReference type="AlphaFoldDB" id="A0A976FIZ8"/>
<dbReference type="KEGG" id="blac:94353104"/>
<dbReference type="EC" id="3.6.4.13" evidence="1"/>
<gene>
    <name evidence="12" type="ORF">CCR75_009392</name>
</gene>
<feature type="domain" description="Helicase C-terminal" evidence="10">
    <location>
        <begin position="426"/>
        <end position="577"/>
    </location>
</feature>
<comment type="similarity">
    <text evidence="7">Belongs to the DEAD box helicase family.</text>
</comment>
<dbReference type="FunFam" id="3.40.50.300:FF:000079">
    <property type="entry name" value="probable ATP-dependent RNA helicase DDX17"/>
    <property type="match status" value="1"/>
</dbReference>
<dbReference type="Pfam" id="PF00270">
    <property type="entry name" value="DEAD"/>
    <property type="match status" value="1"/>
</dbReference>
<dbReference type="PANTHER" id="PTHR47958">
    <property type="entry name" value="ATP-DEPENDENT RNA HELICASE DBP3"/>
    <property type="match status" value="1"/>
</dbReference>
<feature type="domain" description="Helicase ATP-binding" evidence="9">
    <location>
        <begin position="223"/>
        <end position="398"/>
    </location>
</feature>
<evidence type="ECO:0000259" key="10">
    <source>
        <dbReference type="PROSITE" id="PS51194"/>
    </source>
</evidence>
<dbReference type="Gene3D" id="3.40.50.300">
    <property type="entry name" value="P-loop containing nucleotide triphosphate hydrolases"/>
    <property type="match status" value="2"/>
</dbReference>
<dbReference type="GO" id="GO:0005524">
    <property type="term" value="F:ATP binding"/>
    <property type="evidence" value="ECO:0007669"/>
    <property type="project" value="UniProtKB-KW"/>
</dbReference>
<dbReference type="InterPro" id="IPR014014">
    <property type="entry name" value="RNA_helicase_DEAD_Q_motif"/>
</dbReference>
<protein>
    <recommendedName>
        <fullName evidence="1">RNA helicase</fullName>
        <ecNumber evidence="1">3.6.4.13</ecNumber>
    </recommendedName>
</protein>
<evidence type="ECO:0000256" key="6">
    <source>
        <dbReference type="PROSITE-ProRule" id="PRU00552"/>
    </source>
</evidence>
<feature type="short sequence motif" description="Q motif" evidence="6">
    <location>
        <begin position="192"/>
        <end position="220"/>
    </location>
</feature>
<dbReference type="SMART" id="SM00487">
    <property type="entry name" value="DEXDc"/>
    <property type="match status" value="1"/>
</dbReference>
<evidence type="ECO:0000259" key="9">
    <source>
        <dbReference type="PROSITE" id="PS51192"/>
    </source>
</evidence>
<dbReference type="OrthoDB" id="196131at2759"/>
<name>A0A976FIZ8_BRELC</name>
<accession>A0A976FIZ8</accession>
<dbReference type="PROSITE" id="PS51194">
    <property type="entry name" value="HELICASE_CTER"/>
    <property type="match status" value="1"/>
</dbReference>
<dbReference type="SMART" id="SM00490">
    <property type="entry name" value="HELICc"/>
    <property type="match status" value="1"/>
</dbReference>
<dbReference type="GO" id="GO:0016787">
    <property type="term" value="F:hydrolase activity"/>
    <property type="evidence" value="ECO:0007669"/>
    <property type="project" value="UniProtKB-KW"/>
</dbReference>
<evidence type="ECO:0000259" key="11">
    <source>
        <dbReference type="PROSITE" id="PS51195"/>
    </source>
</evidence>
<evidence type="ECO:0000256" key="8">
    <source>
        <dbReference type="SAM" id="MobiDB-lite"/>
    </source>
</evidence>
<reference evidence="12 13" key="1">
    <citation type="journal article" date="2021" name="Genome Biol.">
        <title>AFLAP: assembly-free linkage analysis pipeline using k-mers from genome sequencing data.</title>
        <authorList>
            <person name="Fletcher K."/>
            <person name="Zhang L."/>
            <person name="Gil J."/>
            <person name="Han R."/>
            <person name="Cavanaugh K."/>
            <person name="Michelmore R."/>
        </authorList>
    </citation>
    <scope>NUCLEOTIDE SEQUENCE [LARGE SCALE GENOMIC DNA]</scope>
    <source>
        <strain evidence="12 13">SF5</strain>
    </source>
</reference>
<dbReference type="InterPro" id="IPR000629">
    <property type="entry name" value="RNA-helicase_DEAD-box_CS"/>
</dbReference>
<evidence type="ECO:0000313" key="12">
    <source>
        <dbReference type="EMBL" id="TDH67434.1"/>
    </source>
</evidence>
<dbReference type="InterPro" id="IPR001650">
    <property type="entry name" value="Helicase_C-like"/>
</dbReference>
<evidence type="ECO:0000256" key="3">
    <source>
        <dbReference type="ARBA" id="ARBA00022801"/>
    </source>
</evidence>
<sequence length="606" mass="67504">MDQLQREYLRDARRKAPATDYFEAKDCAEEHTHILTPASGSGDDVDPLDAFMQDIDKQVKQERKAPSKRVADKPPVLNLADEEEDASCYMGGFAQSTKKPRRGQNNDSEDSDEDVYTTAKQFDTTDALDDRSSKVMEVLAPIDHSSIQYEPFRKNFYSIHRATSIRSTNDVATLQTKLRISVDGDNVPAPVQSFTHLNFDRKLLHTLTKLKLDTPTAIQAQTFPIALSGRDFIGIAKTGSGKTLAFTLPMVRHVMDQRELQRGEGPIALVLVPTRELAHQTYMYVKKFLTSYGASCAAIYGGAGKWEQVQTLKKGVEVIVATPGRLIEMIRKKVVKMTRVTFVVLDEADRMFEMGFEPQLRSVMGQIRPDRQTLMFSATFRRPLQTLALEVLSNPIKVTIGQVGQANEDICQFAIVLPTHGAKWPWLVAHMPQFVNDGRLLIFANSKNGCEELATNLRTAWPTAPARCLHGDKTQQERMEALHKFKQGDCRVLVATDVAARGLDVKNIKTVVNYDVAKSIDTHVHRIGRTGRMGQDGVEMGTAYTLVTQNESQFAAQLVANLHKSGQSVSMELLALAKRNNGHFQPSVAMNRIATPSDSASRQESL</sequence>
<evidence type="ECO:0000256" key="5">
    <source>
        <dbReference type="ARBA" id="ARBA00022840"/>
    </source>
</evidence>
<dbReference type="InterPro" id="IPR011545">
    <property type="entry name" value="DEAD/DEAH_box_helicase_dom"/>
</dbReference>
<dbReference type="CDD" id="cd18787">
    <property type="entry name" value="SF2_C_DEAD"/>
    <property type="match status" value="1"/>
</dbReference>
<evidence type="ECO:0000256" key="1">
    <source>
        <dbReference type="ARBA" id="ARBA00012552"/>
    </source>
</evidence>
<dbReference type="PROSITE" id="PS00039">
    <property type="entry name" value="DEAD_ATP_HELICASE"/>
    <property type="match status" value="1"/>
</dbReference>
<keyword evidence="13" id="KW-1185">Reference proteome</keyword>
<dbReference type="RefSeq" id="XP_067816933.1">
    <property type="nucleotide sequence ID" value="XM_067967433.1"/>
</dbReference>
<keyword evidence="5 7" id="KW-0067">ATP-binding</keyword>
<keyword evidence="3 7" id="KW-0378">Hydrolase</keyword>